<feature type="binding site" evidence="6">
    <location>
        <position position="221"/>
    </location>
    <ligand>
        <name>FMN</name>
        <dbReference type="ChEBI" id="CHEBI:58210"/>
    </ligand>
</feature>
<feature type="region of interest" description="Disordered" evidence="7">
    <location>
        <begin position="431"/>
        <end position="479"/>
    </location>
</feature>
<keyword evidence="2 6" id="KW-0288">FMN</keyword>
<dbReference type="PANTHER" id="PTHR30011">
    <property type="entry name" value="ALKANESULFONATE MONOOXYGENASE-RELATED"/>
    <property type="match status" value="1"/>
</dbReference>
<dbReference type="EC" id="1.14.14.10" evidence="9"/>
<keyword evidence="1 6" id="KW-0285">Flavoprotein</keyword>
<dbReference type="Gene3D" id="3.20.20.30">
    <property type="entry name" value="Luciferase-like domain"/>
    <property type="match status" value="1"/>
</dbReference>
<dbReference type="PANTHER" id="PTHR30011:SF16">
    <property type="entry name" value="C2H2 FINGER DOMAIN TRANSCRIPTION FACTOR (EUROFUNG)-RELATED"/>
    <property type="match status" value="1"/>
</dbReference>
<keyword evidence="3 9" id="KW-0560">Oxidoreductase</keyword>
<dbReference type="CDD" id="cd01095">
    <property type="entry name" value="Nitrilotriacetate_monoxgenase"/>
    <property type="match status" value="1"/>
</dbReference>
<dbReference type="PATRIC" id="fig|43678.3.peg.1900"/>
<evidence type="ECO:0000256" key="5">
    <source>
        <dbReference type="ARBA" id="ARBA00033748"/>
    </source>
</evidence>
<dbReference type="Proteomes" id="UP000076447">
    <property type="component" value="Unassembled WGS sequence"/>
</dbReference>
<reference evidence="9 10" key="1">
    <citation type="submission" date="2016-01" db="EMBL/GenBank/DDBJ databases">
        <title>Genome sequence of Oerskovia enterophila VJag, an agar and cellulose degrading bacterium.</title>
        <authorList>
            <person name="Poehlein A."/>
            <person name="Jag V."/>
            <person name="Bengelsdorf F."/>
            <person name="Duerre P."/>
            <person name="Daniel R."/>
        </authorList>
    </citation>
    <scope>NUCLEOTIDE SEQUENCE [LARGE SCALE GENOMIC DNA]</scope>
    <source>
        <strain evidence="9 10">VJag</strain>
    </source>
</reference>
<sequence length="479" mass="52167">MTRPPRQLSLNLFIHPAGHHEAAWRHPDTQPERIFTADFYTELARTAEAATFDAVFFADGPVLHDGVEFNSVGRLEPLLTLASIAAATERIGLVATASTTFYDPYNLARLFSTLDHLSNGRAGWNIVTTASEDAARNFGLDSHPDHVERYARAAEFVEVVTRLWDSWEDDAVLIDRASGRYADPAKIHDVAFRGKHLRVEGAFNAARSPQGHPVLVQAGASNEGRAFASRYAEAIFTAHQRLADAQAFYADIKAGAEALGRSRDAVKILPGISPFIASTEDGARALEREFNELTVPEYGLRQLEKLTGVRLDHEQLDGPVPAELFADAGDVTDNSRSRLQVVAGIVEREQPTVRGLLHRLAGARGHRVVAGTPEQVADTIEEWFTQGAADGFNVMPPYLPGGLDDFADHVVPILRERGLFRTEYEGTTLRDHLGLERPASQYASPAADPAPALRDASGTDEASDAVGQEEARTAEPVLA</sequence>
<organism evidence="9 10">
    <name type="scientific">Oerskovia enterophila</name>
    <dbReference type="NCBI Taxonomy" id="43678"/>
    <lineage>
        <taxon>Bacteria</taxon>
        <taxon>Bacillati</taxon>
        <taxon>Actinomycetota</taxon>
        <taxon>Actinomycetes</taxon>
        <taxon>Micrococcales</taxon>
        <taxon>Cellulomonadaceae</taxon>
        <taxon>Oerskovia</taxon>
    </lineage>
</organism>
<dbReference type="InterPro" id="IPR051260">
    <property type="entry name" value="Diverse_substr_monoxygenases"/>
</dbReference>
<dbReference type="InterPro" id="IPR011251">
    <property type="entry name" value="Luciferase-like_dom"/>
</dbReference>
<dbReference type="PIRSF" id="PIRSF000337">
    <property type="entry name" value="NTA_MOA"/>
    <property type="match status" value="1"/>
</dbReference>
<dbReference type="Pfam" id="PF00296">
    <property type="entry name" value="Bac_luciferase"/>
    <property type="match status" value="1"/>
</dbReference>
<dbReference type="OrthoDB" id="3265338at2"/>
<proteinExistence type="inferred from homology"/>
<dbReference type="InterPro" id="IPR036661">
    <property type="entry name" value="Luciferase-like_sf"/>
</dbReference>
<feature type="binding site" evidence="6">
    <location>
        <position position="150"/>
    </location>
    <ligand>
        <name>FMN</name>
        <dbReference type="ChEBI" id="CHEBI:58210"/>
    </ligand>
</feature>
<dbReference type="EMBL" id="LRIE01000069">
    <property type="protein sequence ID" value="KZM35556.1"/>
    <property type="molecule type" value="Genomic_DNA"/>
</dbReference>
<keyword evidence="4 9" id="KW-0503">Monooxygenase</keyword>
<dbReference type="SUPFAM" id="SSF51679">
    <property type="entry name" value="Bacterial luciferase-like"/>
    <property type="match status" value="1"/>
</dbReference>
<evidence type="ECO:0000259" key="8">
    <source>
        <dbReference type="Pfam" id="PF00296"/>
    </source>
</evidence>
<accession>A0A163RPE9</accession>
<name>A0A163RPE9_9CELL</name>
<feature type="binding site" evidence="6">
    <location>
        <position position="96"/>
    </location>
    <ligand>
        <name>FMN</name>
        <dbReference type="ChEBI" id="CHEBI:58210"/>
    </ligand>
</feature>
<dbReference type="STRING" id="43678.OJAG_18210"/>
<feature type="domain" description="Luciferase-like" evidence="8">
    <location>
        <begin position="29"/>
        <end position="388"/>
    </location>
</feature>
<gene>
    <name evidence="9" type="primary">ntaA_2</name>
    <name evidence="9" type="ORF">OJAG_18210</name>
</gene>
<evidence type="ECO:0000313" key="9">
    <source>
        <dbReference type="EMBL" id="KZM35556.1"/>
    </source>
</evidence>
<evidence type="ECO:0000313" key="10">
    <source>
        <dbReference type="Proteomes" id="UP000076447"/>
    </source>
</evidence>
<dbReference type="NCBIfam" id="TIGR03860">
    <property type="entry name" value="FMN_nitrolo"/>
    <property type="match status" value="1"/>
</dbReference>
<evidence type="ECO:0000256" key="7">
    <source>
        <dbReference type="SAM" id="MobiDB-lite"/>
    </source>
</evidence>
<evidence type="ECO:0000256" key="1">
    <source>
        <dbReference type="ARBA" id="ARBA00022630"/>
    </source>
</evidence>
<dbReference type="InterPro" id="IPR016215">
    <property type="entry name" value="NTA_MOA"/>
</dbReference>
<feature type="binding site" evidence="6">
    <location>
        <position position="146"/>
    </location>
    <ligand>
        <name>FMN</name>
        <dbReference type="ChEBI" id="CHEBI:58210"/>
    </ligand>
</feature>
<evidence type="ECO:0000256" key="2">
    <source>
        <dbReference type="ARBA" id="ARBA00022643"/>
    </source>
</evidence>
<comment type="caution">
    <text evidence="9">The sequence shown here is derived from an EMBL/GenBank/DDBJ whole genome shotgun (WGS) entry which is preliminary data.</text>
</comment>
<feature type="binding site" evidence="6">
    <location>
        <position position="59"/>
    </location>
    <ligand>
        <name>FMN</name>
        <dbReference type="ChEBI" id="CHEBI:58210"/>
    </ligand>
</feature>
<dbReference type="AlphaFoldDB" id="A0A163RPE9"/>
<protein>
    <submittedName>
        <fullName evidence="9">Nitrilotriacetate monooxygenase component A</fullName>
        <ecNumber evidence="9">1.14.14.10</ecNumber>
    </submittedName>
</protein>
<comment type="similarity">
    <text evidence="5">Belongs to the NtaA/SnaA/DszA monooxygenase family.</text>
</comment>
<dbReference type="GO" id="GO:0018529">
    <property type="term" value="F:nitrilotriacetate monooxygenase activity"/>
    <property type="evidence" value="ECO:0007669"/>
    <property type="project" value="UniProtKB-EC"/>
</dbReference>
<evidence type="ECO:0000256" key="3">
    <source>
        <dbReference type="ARBA" id="ARBA00023002"/>
    </source>
</evidence>
<feature type="compositionally biased region" description="Low complexity" evidence="7">
    <location>
        <begin position="438"/>
        <end position="456"/>
    </location>
</feature>
<evidence type="ECO:0000256" key="6">
    <source>
        <dbReference type="PIRSR" id="PIRSR000337-1"/>
    </source>
</evidence>
<evidence type="ECO:0000256" key="4">
    <source>
        <dbReference type="ARBA" id="ARBA00023033"/>
    </source>
</evidence>
<dbReference type="RefSeq" id="WP_082848923.1">
    <property type="nucleotide sequence ID" value="NZ_LRIE01000069.1"/>
</dbReference>